<dbReference type="InterPro" id="IPR017871">
    <property type="entry name" value="ABC_transporter-like_CS"/>
</dbReference>
<gene>
    <name evidence="7" type="ORF">RGR602_PC02392</name>
</gene>
<protein>
    <submittedName>
        <fullName evidence="7">Nitrate/sulfonate ABC transporter ATP-binding protein</fullName>
    </submittedName>
</protein>
<dbReference type="InterPro" id="IPR003439">
    <property type="entry name" value="ABC_transporter-like_ATP-bd"/>
</dbReference>
<dbReference type="CDD" id="cd03293">
    <property type="entry name" value="ABC_NrtD_SsuB_transporters"/>
    <property type="match status" value="1"/>
</dbReference>
<dbReference type="KEGG" id="rga:RGR602_PC02392"/>
<dbReference type="GO" id="GO:0016887">
    <property type="term" value="F:ATP hydrolysis activity"/>
    <property type="evidence" value="ECO:0007669"/>
    <property type="project" value="InterPro"/>
</dbReference>
<evidence type="ECO:0000256" key="5">
    <source>
        <dbReference type="SAM" id="MobiDB-lite"/>
    </source>
</evidence>
<dbReference type="PROSITE" id="PS00211">
    <property type="entry name" value="ABC_TRANSPORTER_1"/>
    <property type="match status" value="1"/>
</dbReference>
<dbReference type="PANTHER" id="PTHR42788">
    <property type="entry name" value="TAURINE IMPORT ATP-BINDING PROTEIN-RELATED"/>
    <property type="match status" value="1"/>
</dbReference>
<feature type="domain" description="ABC transporter" evidence="6">
    <location>
        <begin position="7"/>
        <end position="238"/>
    </location>
</feature>
<keyword evidence="3" id="KW-0547">Nucleotide-binding</keyword>
<evidence type="ECO:0000256" key="1">
    <source>
        <dbReference type="ARBA" id="ARBA00005417"/>
    </source>
</evidence>
<sequence length="280" mass="29947">MTSSTHIEIRSVTRDFQVNGSKLTALDDISLDVAEGEFVTIVGASGCGKSTLLRLGAGLDTAYDGSIAHAGKRVTGPSLDRGIVFQEPRLFPWLTVGRNVALGLENAGLGKAEKKRLVEEHLELVGLSAFADAYPHQLSGGMAQRAGIARGLVNRPNVLFLDEPFGALDAITKTRLQDELQDIWASERITMILVTHDVEEAAYLGDRVVVMSPRPGRIREIVPVDLPRPRDRTSAALSKIRNRVLESLGTTTKAGPQQSPGVPSKARKVAGLRSAIAAAG</sequence>
<evidence type="ECO:0000313" key="8">
    <source>
        <dbReference type="Proteomes" id="UP000031368"/>
    </source>
</evidence>
<dbReference type="SUPFAM" id="SSF52540">
    <property type="entry name" value="P-loop containing nucleoside triphosphate hydrolases"/>
    <property type="match status" value="1"/>
</dbReference>
<dbReference type="GO" id="GO:0005524">
    <property type="term" value="F:ATP binding"/>
    <property type="evidence" value="ECO:0007669"/>
    <property type="project" value="UniProtKB-KW"/>
</dbReference>
<evidence type="ECO:0000313" key="7">
    <source>
        <dbReference type="EMBL" id="AJD46411.1"/>
    </source>
</evidence>
<accession>A0A0B4XH50</accession>
<dbReference type="SMART" id="SM00382">
    <property type="entry name" value="AAA"/>
    <property type="match status" value="1"/>
</dbReference>
<dbReference type="AlphaFoldDB" id="A0A0B4XH50"/>
<feature type="region of interest" description="Disordered" evidence="5">
    <location>
        <begin position="247"/>
        <end position="268"/>
    </location>
</feature>
<dbReference type="PROSITE" id="PS50893">
    <property type="entry name" value="ABC_TRANSPORTER_2"/>
    <property type="match status" value="1"/>
</dbReference>
<dbReference type="HOGENOM" id="CLU_000604_1_22_5"/>
<geneLocation type="plasmid" evidence="7 8">
    <name>pRgalR602c</name>
</geneLocation>
<dbReference type="RefSeq" id="WP_052451908.1">
    <property type="nucleotide sequence ID" value="NZ_CP006880.1"/>
</dbReference>
<dbReference type="InterPro" id="IPR027417">
    <property type="entry name" value="P-loop_NTPase"/>
</dbReference>
<evidence type="ECO:0000256" key="2">
    <source>
        <dbReference type="ARBA" id="ARBA00022448"/>
    </source>
</evidence>
<comment type="similarity">
    <text evidence="1">Belongs to the ABC transporter superfamily.</text>
</comment>
<dbReference type="InterPro" id="IPR050166">
    <property type="entry name" value="ABC_transporter_ATP-bind"/>
</dbReference>
<keyword evidence="7" id="KW-0614">Plasmid</keyword>
<evidence type="ECO:0000259" key="6">
    <source>
        <dbReference type="PROSITE" id="PS50893"/>
    </source>
</evidence>
<organism evidence="7 8">
    <name type="scientific">Rhizobium gallicum bv. gallicum R602sp</name>
    <dbReference type="NCBI Taxonomy" id="1041138"/>
    <lineage>
        <taxon>Bacteria</taxon>
        <taxon>Pseudomonadati</taxon>
        <taxon>Pseudomonadota</taxon>
        <taxon>Alphaproteobacteria</taxon>
        <taxon>Hyphomicrobiales</taxon>
        <taxon>Rhizobiaceae</taxon>
        <taxon>Rhizobium/Agrobacterium group</taxon>
        <taxon>Rhizobium</taxon>
    </lineage>
</organism>
<keyword evidence="2" id="KW-0813">Transport</keyword>
<dbReference type="PANTHER" id="PTHR42788:SF13">
    <property type="entry name" value="ALIPHATIC SULFONATES IMPORT ATP-BINDING PROTEIN SSUB"/>
    <property type="match status" value="1"/>
</dbReference>
<keyword evidence="8" id="KW-1185">Reference proteome</keyword>
<evidence type="ECO:0000256" key="3">
    <source>
        <dbReference type="ARBA" id="ARBA00022741"/>
    </source>
</evidence>
<feature type="compositionally biased region" description="Polar residues" evidence="5">
    <location>
        <begin position="248"/>
        <end position="261"/>
    </location>
</feature>
<dbReference type="Proteomes" id="UP000031368">
    <property type="component" value="Plasmid pRgalR602c"/>
</dbReference>
<proteinExistence type="inferred from homology"/>
<dbReference type="Pfam" id="PF00005">
    <property type="entry name" value="ABC_tran"/>
    <property type="match status" value="1"/>
</dbReference>
<dbReference type="Gene3D" id="3.40.50.300">
    <property type="entry name" value="P-loop containing nucleotide triphosphate hydrolases"/>
    <property type="match status" value="1"/>
</dbReference>
<dbReference type="InterPro" id="IPR003593">
    <property type="entry name" value="AAA+_ATPase"/>
</dbReference>
<evidence type="ECO:0000256" key="4">
    <source>
        <dbReference type="ARBA" id="ARBA00022840"/>
    </source>
</evidence>
<name>A0A0B4XH50_9HYPH</name>
<keyword evidence="4 7" id="KW-0067">ATP-binding</keyword>
<reference evidence="7 8" key="1">
    <citation type="submission" date="2013-11" db="EMBL/GenBank/DDBJ databases">
        <title>Complete genome sequence of Rhizobium gallicum bv. gallicum R602.</title>
        <authorList>
            <person name="Bustos P."/>
            <person name="Santamaria R.I."/>
            <person name="Lozano L."/>
            <person name="Acosta J.L."/>
            <person name="Ormeno-Orrillo E."/>
            <person name="Rogel M.A."/>
            <person name="Romero D."/>
            <person name="Cevallos M.A."/>
            <person name="Martinez-Romero E."/>
            <person name="Gonzalez V."/>
        </authorList>
    </citation>
    <scope>NUCLEOTIDE SEQUENCE [LARGE SCALE GENOMIC DNA]</scope>
    <source>
        <strain evidence="7 8">R602</strain>
        <plasmid evidence="7 8">pRgalR602c</plasmid>
    </source>
</reference>
<dbReference type="EMBL" id="CP006880">
    <property type="protein sequence ID" value="AJD46411.1"/>
    <property type="molecule type" value="Genomic_DNA"/>
</dbReference>